<evidence type="ECO:0000313" key="1">
    <source>
        <dbReference type="EMBL" id="KAH1183657.1"/>
    </source>
</evidence>
<dbReference type="EMBL" id="JAHDVG010000465">
    <property type="protein sequence ID" value="KAH1183657.1"/>
    <property type="molecule type" value="Genomic_DNA"/>
</dbReference>
<gene>
    <name evidence="1" type="ORF">KIL84_014273</name>
</gene>
<name>A0A9D4B0L9_9SAUR</name>
<protein>
    <submittedName>
        <fullName evidence="1">Uncharacterized protein</fullName>
    </submittedName>
</protein>
<sequence>MQFWLWVMEKKTGLPIGSLKTLGAHCGAWTGKQLLTDVHHSWARYGLTEPNQEPRMPVCLKITSQFSATVYQLGSSHAFCKEASAMAEGVSSLKLLRETGFLREEN</sequence>
<dbReference type="AlphaFoldDB" id="A0A9D4B0L9"/>
<organism evidence="1 2">
    <name type="scientific">Mauremys mutica</name>
    <name type="common">yellowpond turtle</name>
    <dbReference type="NCBI Taxonomy" id="74926"/>
    <lineage>
        <taxon>Eukaryota</taxon>
        <taxon>Metazoa</taxon>
        <taxon>Chordata</taxon>
        <taxon>Craniata</taxon>
        <taxon>Vertebrata</taxon>
        <taxon>Euteleostomi</taxon>
        <taxon>Archelosauria</taxon>
        <taxon>Testudinata</taxon>
        <taxon>Testudines</taxon>
        <taxon>Cryptodira</taxon>
        <taxon>Durocryptodira</taxon>
        <taxon>Testudinoidea</taxon>
        <taxon>Geoemydidae</taxon>
        <taxon>Geoemydinae</taxon>
        <taxon>Mauremys</taxon>
    </lineage>
</organism>
<proteinExistence type="predicted"/>
<dbReference type="Proteomes" id="UP000827986">
    <property type="component" value="Unassembled WGS sequence"/>
</dbReference>
<keyword evidence="2" id="KW-1185">Reference proteome</keyword>
<evidence type="ECO:0000313" key="2">
    <source>
        <dbReference type="Proteomes" id="UP000827986"/>
    </source>
</evidence>
<comment type="caution">
    <text evidence="1">The sequence shown here is derived from an EMBL/GenBank/DDBJ whole genome shotgun (WGS) entry which is preliminary data.</text>
</comment>
<reference evidence="1" key="1">
    <citation type="submission" date="2021-09" db="EMBL/GenBank/DDBJ databases">
        <title>The genome of Mauremys mutica provides insights into the evolution of semi-aquatic lifestyle.</title>
        <authorList>
            <person name="Gong S."/>
            <person name="Gao Y."/>
        </authorList>
    </citation>
    <scope>NUCLEOTIDE SEQUENCE</scope>
    <source>
        <strain evidence="1">MM-2020</strain>
        <tissue evidence="1">Muscle</tissue>
    </source>
</reference>
<accession>A0A9D4B0L9</accession>